<comment type="caution">
    <text evidence="4">The sequence shown here is derived from an EMBL/GenBank/DDBJ whole genome shotgun (WGS) entry which is preliminary data.</text>
</comment>
<reference evidence="4 5" key="1">
    <citation type="submission" date="2020-07" db="EMBL/GenBank/DDBJ databases">
        <authorList>
            <person name="Feng X."/>
        </authorList>
    </citation>
    <scope>NUCLEOTIDE SEQUENCE [LARGE SCALE GENOMIC DNA]</scope>
    <source>
        <strain evidence="4 5">JCM23202</strain>
    </source>
</reference>
<dbReference type="FunFam" id="3.20.20.140:FF:000019">
    <property type="entry name" value="Cytosine deaminase"/>
    <property type="match status" value="1"/>
</dbReference>
<keyword evidence="1" id="KW-0479">Metal-binding</keyword>
<dbReference type="GO" id="GO:0006209">
    <property type="term" value="P:cytosine catabolic process"/>
    <property type="evidence" value="ECO:0007669"/>
    <property type="project" value="TreeGrafter"/>
</dbReference>
<organism evidence="4 5">
    <name type="scientific">Pelagicoccus albus</name>
    <dbReference type="NCBI Taxonomy" id="415222"/>
    <lineage>
        <taxon>Bacteria</taxon>
        <taxon>Pseudomonadati</taxon>
        <taxon>Verrucomicrobiota</taxon>
        <taxon>Opitutia</taxon>
        <taxon>Puniceicoccales</taxon>
        <taxon>Pelagicoccaceae</taxon>
        <taxon>Pelagicoccus</taxon>
    </lineage>
</organism>
<dbReference type="GO" id="GO:0035888">
    <property type="term" value="F:isoguanine deaminase activity"/>
    <property type="evidence" value="ECO:0007669"/>
    <property type="project" value="TreeGrafter"/>
</dbReference>
<dbReference type="Gene3D" id="2.30.40.10">
    <property type="entry name" value="Urease, subunit C, domain 1"/>
    <property type="match status" value="1"/>
</dbReference>
<dbReference type="CDD" id="cd01293">
    <property type="entry name" value="Bact_CD"/>
    <property type="match status" value="1"/>
</dbReference>
<sequence>MTLDDQPNATLIAKAPRCLLPEKLELREDAEGLSVVKIVLEGDTVKSISQHDEKPEEGCLDVSDQLLFPGFLDAHTHLDKAHSWERAPNRSGTFDEALKNLFKDKVHWTEEDVYARANYSLECAYAYGTVALRTHVDTGLDWAERSYKALSQLREDWKGKVDLQMVSLCRVDDYATDKGEALADLPIRYGANALGGMPLMNPELDSQLDRLLGFAKERGVGLDLHVDESGNPDADCLSAVARAVIRNEFTNTVVCGHCCSLAVRPIEKQKETLELVKEAGLKIVSLPMCNLYLQDRRGVGDTIQTPYWRGITLAHEFMERGVPFACASDNVRDAFYAFGDFDMLEVYRESVRIGHLDRRLQESTTVVTSQAASLMDLGEKGFGRIAPGAPARFVKFAASSLSQLLSRPRIDRQLFLEGSFKSLEIPPYRKLV</sequence>
<evidence type="ECO:0000256" key="2">
    <source>
        <dbReference type="ARBA" id="ARBA00022801"/>
    </source>
</evidence>
<dbReference type="SUPFAM" id="SSF51338">
    <property type="entry name" value="Composite domain of metallo-dependent hydrolases"/>
    <property type="match status" value="1"/>
</dbReference>
<feature type="domain" description="Amidohydrolase 3" evidence="3">
    <location>
        <begin position="205"/>
        <end position="395"/>
    </location>
</feature>
<dbReference type="Pfam" id="PF07969">
    <property type="entry name" value="Amidohydro_3"/>
    <property type="match status" value="1"/>
</dbReference>
<evidence type="ECO:0000259" key="3">
    <source>
        <dbReference type="Pfam" id="PF07969"/>
    </source>
</evidence>
<dbReference type="PANTHER" id="PTHR32027:SF0">
    <property type="entry name" value="CYTOSINE DEAMINASE"/>
    <property type="match status" value="1"/>
</dbReference>
<dbReference type="Gene3D" id="3.20.20.140">
    <property type="entry name" value="Metal-dependent hydrolases"/>
    <property type="match status" value="1"/>
</dbReference>
<dbReference type="EC" id="3.5.4.1" evidence="4"/>
<dbReference type="GO" id="GO:0004131">
    <property type="term" value="F:cytosine deaminase activity"/>
    <property type="evidence" value="ECO:0007669"/>
    <property type="project" value="UniProtKB-EC"/>
</dbReference>
<dbReference type="InterPro" id="IPR032466">
    <property type="entry name" value="Metal_Hydrolase"/>
</dbReference>
<dbReference type="AlphaFoldDB" id="A0A7X1BBA8"/>
<accession>A0A7X1BBA8</accession>
<gene>
    <name evidence="4" type="ORF">H5P27_17600</name>
</gene>
<dbReference type="InterPro" id="IPR052349">
    <property type="entry name" value="Metallo-hydrolase_Enzymes"/>
</dbReference>
<evidence type="ECO:0000256" key="1">
    <source>
        <dbReference type="ARBA" id="ARBA00022723"/>
    </source>
</evidence>
<dbReference type="Proteomes" id="UP000526501">
    <property type="component" value="Unassembled WGS sequence"/>
</dbReference>
<evidence type="ECO:0000313" key="5">
    <source>
        <dbReference type="Proteomes" id="UP000526501"/>
    </source>
</evidence>
<protein>
    <submittedName>
        <fullName evidence="4">Cytosine deaminase</fullName>
        <ecNumber evidence="4">3.5.4.1</ecNumber>
    </submittedName>
</protein>
<dbReference type="NCBIfam" id="NF005759">
    <property type="entry name" value="PRK07583.1"/>
    <property type="match status" value="1"/>
</dbReference>
<dbReference type="EMBL" id="JACHVC010000013">
    <property type="protein sequence ID" value="MBC2607873.1"/>
    <property type="molecule type" value="Genomic_DNA"/>
</dbReference>
<dbReference type="InterPro" id="IPR013108">
    <property type="entry name" value="Amidohydro_3"/>
</dbReference>
<evidence type="ECO:0000313" key="4">
    <source>
        <dbReference type="EMBL" id="MBC2607873.1"/>
    </source>
</evidence>
<dbReference type="InterPro" id="IPR011059">
    <property type="entry name" value="Metal-dep_hydrolase_composite"/>
</dbReference>
<dbReference type="SUPFAM" id="SSF51556">
    <property type="entry name" value="Metallo-dependent hydrolases"/>
    <property type="match status" value="1"/>
</dbReference>
<dbReference type="GO" id="GO:0046872">
    <property type="term" value="F:metal ion binding"/>
    <property type="evidence" value="ECO:0007669"/>
    <property type="project" value="UniProtKB-KW"/>
</dbReference>
<name>A0A7X1BBA8_9BACT</name>
<proteinExistence type="predicted"/>
<dbReference type="RefSeq" id="WP_185661736.1">
    <property type="nucleotide sequence ID" value="NZ_CAWPOO010000013.1"/>
</dbReference>
<dbReference type="PANTHER" id="PTHR32027">
    <property type="entry name" value="CYTOSINE DEAMINASE"/>
    <property type="match status" value="1"/>
</dbReference>
<keyword evidence="5" id="KW-1185">Reference proteome</keyword>
<keyword evidence="2 4" id="KW-0378">Hydrolase</keyword>